<organism evidence="3 4">
    <name type="scientific">Marivirga tractuosa (strain ATCC 23168 / DSM 4126 / NBRC 15989 / NCIMB 1408 / VKM B-1430 / H-43)</name>
    <name type="common">Microscilla tractuosa</name>
    <name type="synonym">Flexibacter tractuosus</name>
    <dbReference type="NCBI Taxonomy" id="643867"/>
    <lineage>
        <taxon>Bacteria</taxon>
        <taxon>Pseudomonadati</taxon>
        <taxon>Bacteroidota</taxon>
        <taxon>Cytophagia</taxon>
        <taxon>Cytophagales</taxon>
        <taxon>Marivirgaceae</taxon>
        <taxon>Marivirga</taxon>
    </lineage>
</organism>
<dbReference type="Gene3D" id="1.25.40.10">
    <property type="entry name" value="Tetratricopeptide repeat domain"/>
    <property type="match status" value="1"/>
</dbReference>
<dbReference type="PROSITE" id="PS50005">
    <property type="entry name" value="TPR"/>
    <property type="match status" value="1"/>
</dbReference>
<feature type="repeat" description="TPR" evidence="1">
    <location>
        <begin position="191"/>
        <end position="224"/>
    </location>
</feature>
<name>E4TLU8_MARTH</name>
<accession>E4TLU8</accession>
<evidence type="ECO:0000313" key="4">
    <source>
        <dbReference type="Proteomes" id="UP000008720"/>
    </source>
</evidence>
<dbReference type="STRING" id="643867.Ftrac_3403"/>
<feature type="signal peptide" evidence="2">
    <location>
        <begin position="1"/>
        <end position="27"/>
    </location>
</feature>
<dbReference type="OrthoDB" id="978953at2"/>
<dbReference type="Pfam" id="PF13181">
    <property type="entry name" value="TPR_8"/>
    <property type="match status" value="1"/>
</dbReference>
<evidence type="ECO:0008006" key="5">
    <source>
        <dbReference type="Google" id="ProtNLM"/>
    </source>
</evidence>
<dbReference type="InterPro" id="IPR019734">
    <property type="entry name" value="TPR_rpt"/>
</dbReference>
<feature type="chain" id="PRO_5003187174" description="Tetratricopeptide TPR_1 repeat-containing protein" evidence="2">
    <location>
        <begin position="28"/>
        <end position="235"/>
    </location>
</feature>
<dbReference type="SUPFAM" id="SSF48452">
    <property type="entry name" value="TPR-like"/>
    <property type="match status" value="1"/>
</dbReference>
<keyword evidence="4" id="KW-1185">Reference proteome</keyword>
<dbReference type="Proteomes" id="UP000008720">
    <property type="component" value="Chromosome"/>
</dbReference>
<dbReference type="RefSeq" id="WP_013455519.1">
    <property type="nucleotide sequence ID" value="NC_014759.1"/>
</dbReference>
<evidence type="ECO:0000256" key="1">
    <source>
        <dbReference type="PROSITE-ProRule" id="PRU00339"/>
    </source>
</evidence>
<dbReference type="AlphaFoldDB" id="E4TLU8"/>
<evidence type="ECO:0000313" key="3">
    <source>
        <dbReference type="EMBL" id="ADR23377.1"/>
    </source>
</evidence>
<dbReference type="eggNOG" id="COG4783">
    <property type="taxonomic scope" value="Bacteria"/>
</dbReference>
<keyword evidence="2" id="KW-0732">Signal</keyword>
<keyword evidence="1" id="KW-0802">TPR repeat</keyword>
<reference evidence="3 4" key="1">
    <citation type="journal article" date="2011" name="Stand. Genomic Sci.">
        <title>Complete genome sequence of Marivirga tractuosa type strain (H-43).</title>
        <authorList>
            <person name="Pagani I."/>
            <person name="Chertkov O."/>
            <person name="Lapidus A."/>
            <person name="Lucas S."/>
            <person name="Del Rio T.G."/>
            <person name="Tice H."/>
            <person name="Copeland A."/>
            <person name="Cheng J.F."/>
            <person name="Nolan M."/>
            <person name="Saunders E."/>
            <person name="Pitluck S."/>
            <person name="Held B."/>
            <person name="Goodwin L."/>
            <person name="Liolios K."/>
            <person name="Ovchinikova G."/>
            <person name="Ivanova N."/>
            <person name="Mavromatis K."/>
            <person name="Pati A."/>
            <person name="Chen A."/>
            <person name="Palaniappan K."/>
            <person name="Land M."/>
            <person name="Hauser L."/>
            <person name="Jeffries C.D."/>
            <person name="Detter J.C."/>
            <person name="Han C."/>
            <person name="Tapia R."/>
            <person name="Ngatchou-Djao O.D."/>
            <person name="Rohde M."/>
            <person name="Goker M."/>
            <person name="Spring S."/>
            <person name="Sikorski J."/>
            <person name="Woyke T."/>
            <person name="Bristow J."/>
            <person name="Eisen J.A."/>
            <person name="Markowitz V."/>
            <person name="Hugenholtz P."/>
            <person name="Klenk H.P."/>
            <person name="Kyrpides N.C."/>
        </authorList>
    </citation>
    <scope>NUCLEOTIDE SEQUENCE [LARGE SCALE GENOMIC DNA]</scope>
    <source>
        <strain evidence="4">ATCC 23168 / DSM 4126 / NBRC 15989 / NCIMB 1408 / VKM B-1430 / H-43</strain>
    </source>
</reference>
<dbReference type="SMART" id="SM00028">
    <property type="entry name" value="TPR"/>
    <property type="match status" value="2"/>
</dbReference>
<proteinExistence type="predicted"/>
<dbReference type="KEGG" id="mtt:Ftrac_3403"/>
<dbReference type="InterPro" id="IPR011990">
    <property type="entry name" value="TPR-like_helical_dom_sf"/>
</dbReference>
<gene>
    <name evidence="3" type="ordered locus">Ftrac_3403</name>
</gene>
<dbReference type="EMBL" id="CP002349">
    <property type="protein sequence ID" value="ADR23377.1"/>
    <property type="molecule type" value="Genomic_DNA"/>
</dbReference>
<evidence type="ECO:0000256" key="2">
    <source>
        <dbReference type="SAM" id="SignalP"/>
    </source>
</evidence>
<dbReference type="HOGENOM" id="CLU_1173497_0_0_10"/>
<sequence>MNMRNSTQKVFLSGFAILLAFSFNIQAQDKTPNEAEIQRAKQKYNRSIKYNDFAVAKDAIYDLIVLEPNNSSYLDSLAYMYFEFNQYASAALVSRDALSRNPNNQMILQISAKSLDQLGALDQALKMYQKLYNISDDGFVLFEVIQKQYDLKKYDDAMINSELLLGKRIVDGSKVYAKDEAGNEIEVPFKAVINNLQGMIARAQGNEESAKKYFNSALSLAPNYALPKENLNPKD</sequence>
<protein>
    <recommendedName>
        <fullName evidence="5">Tetratricopeptide TPR_1 repeat-containing protein</fullName>
    </recommendedName>
</protein>